<dbReference type="GO" id="GO:0016747">
    <property type="term" value="F:acyltransferase activity, transferring groups other than amino-acyl groups"/>
    <property type="evidence" value="ECO:0007669"/>
    <property type="project" value="TreeGrafter"/>
</dbReference>
<accession>A0AB33A6H9</accession>
<organism evidence="2 3">
    <name type="scientific">Mycobacteroides abscessus subsp. bolletii 50594</name>
    <dbReference type="NCBI Taxonomy" id="1303024"/>
    <lineage>
        <taxon>Bacteria</taxon>
        <taxon>Bacillati</taxon>
        <taxon>Actinomycetota</taxon>
        <taxon>Actinomycetes</taxon>
        <taxon>Mycobacteriales</taxon>
        <taxon>Mycobacteriaceae</taxon>
        <taxon>Mycobacteroides</taxon>
        <taxon>Mycobacteroides abscessus</taxon>
    </lineage>
</organism>
<evidence type="ECO:0000256" key="1">
    <source>
        <dbReference type="SAM" id="SignalP"/>
    </source>
</evidence>
<dbReference type="EMBL" id="CP004374">
    <property type="protein sequence ID" value="AGM27256.1"/>
    <property type="molecule type" value="Genomic_DNA"/>
</dbReference>
<dbReference type="PANTHER" id="PTHR48098:SF1">
    <property type="entry name" value="DIACYLGLYCEROL ACYLTRANSFERASE_MYCOLYLTRANSFERASE AG85A"/>
    <property type="match status" value="1"/>
</dbReference>
<name>A0AB33A6H9_9MYCO</name>
<proteinExistence type="predicted"/>
<dbReference type="InterPro" id="IPR029058">
    <property type="entry name" value="AB_hydrolase_fold"/>
</dbReference>
<dbReference type="InterPro" id="IPR006311">
    <property type="entry name" value="TAT_signal"/>
</dbReference>
<evidence type="ECO:0000313" key="3">
    <source>
        <dbReference type="Proteomes" id="UP000013961"/>
    </source>
</evidence>
<dbReference type="SUPFAM" id="SSF53474">
    <property type="entry name" value="alpha/beta-Hydrolases"/>
    <property type="match status" value="1"/>
</dbReference>
<feature type="signal peptide" evidence="1">
    <location>
        <begin position="1"/>
        <end position="36"/>
    </location>
</feature>
<keyword evidence="1" id="KW-0732">Signal</keyword>
<evidence type="ECO:0000313" key="2">
    <source>
        <dbReference type="EMBL" id="AGM27256.1"/>
    </source>
</evidence>
<dbReference type="Proteomes" id="UP000013961">
    <property type="component" value="Chromosome"/>
</dbReference>
<dbReference type="Gene3D" id="3.40.50.1820">
    <property type="entry name" value="alpha/beta hydrolase"/>
    <property type="match status" value="1"/>
</dbReference>
<dbReference type="KEGG" id="mabb:MASS_0654"/>
<evidence type="ECO:0008006" key="4">
    <source>
        <dbReference type="Google" id="ProtNLM"/>
    </source>
</evidence>
<dbReference type="PROSITE" id="PS51318">
    <property type="entry name" value="TAT"/>
    <property type="match status" value="1"/>
</dbReference>
<dbReference type="PANTHER" id="PTHR48098">
    <property type="entry name" value="ENTEROCHELIN ESTERASE-RELATED"/>
    <property type="match status" value="1"/>
</dbReference>
<dbReference type="InterPro" id="IPR050583">
    <property type="entry name" value="Mycobacterial_A85_antigen"/>
</dbReference>
<feature type="chain" id="PRO_5044258210" description="Alpha/beta hydrolase" evidence="1">
    <location>
        <begin position="37"/>
        <end position="278"/>
    </location>
</feature>
<dbReference type="AlphaFoldDB" id="A0AB33A6H9"/>
<sequence length="278" mass="29309">MPSAGIIERVTEMSRRRLLQLGAALGAGATLLPALAAPARAAVEVTSGSFISEARGGIPTGWKIARPPGVDWPVRPVIMLHGRDENADRTIYWGYERMLGDLVAAGAPPFAVAAIDGGNSYWHPHTNGDDPGAMIIDEFIPMLADQEGLDVSRVAFMGWSAGGYGALLNGARLGGPRTAAIAAVSPSIWMTYPEATADAFDDEENWAENTVFGLPQLNGIPLWVSAGFDDRFYAASKTFAEQLPAPPAGEFGPGAHEGGYWLSQVPQALGWIAPILAG</sequence>
<protein>
    <recommendedName>
        <fullName evidence="4">Alpha/beta hydrolase</fullName>
    </recommendedName>
</protein>
<gene>
    <name evidence="2" type="ORF">MASS_0654</name>
</gene>
<reference evidence="2 3" key="1">
    <citation type="journal article" date="2013" name="Genome Announc.">
        <title>Complete Genome Sequence of Mycobacterium massiliense Clinical Strain Asan 50594, Belonging to the Type II Genotype.</title>
        <authorList>
            <person name="Kim B.J."/>
            <person name="Kim B.R."/>
            <person name="Hong S.H."/>
            <person name="Seok S.H."/>
            <person name="Kook Y.H."/>
            <person name="Kim B.J."/>
        </authorList>
    </citation>
    <scope>NUCLEOTIDE SEQUENCE [LARGE SCALE GENOMIC DNA]</scope>
    <source>
        <strain evidence="2 3">50594</strain>
    </source>
</reference>